<sequence length="106" mass="12181">MAETVPKPLQPAFRVLVFSKTAIYRHECIPADNLDSEWYGRFVGAQFAYHPAPEEGTLVVEDAGHEIMSGSEAGERRWMDEWYSFKTHPRENVSQVLMGHEESRIK</sequence>
<dbReference type="InterPro" id="IPR029062">
    <property type="entry name" value="Class_I_gatase-like"/>
</dbReference>
<evidence type="ECO:0000313" key="2">
    <source>
        <dbReference type="EMBL" id="KAJ4175591.1"/>
    </source>
</evidence>
<dbReference type="OrthoDB" id="3482285at2759"/>
<name>A0A9W8QQ07_9HYPO</name>
<dbReference type="SUPFAM" id="SSF52317">
    <property type="entry name" value="Class I glutamine amidotransferase-like"/>
    <property type="match status" value="1"/>
</dbReference>
<gene>
    <name evidence="2" type="ORF">NW755_014848</name>
</gene>
<dbReference type="Pfam" id="PF06283">
    <property type="entry name" value="ThuA"/>
    <property type="match status" value="1"/>
</dbReference>
<accession>A0A9W8QQ07</accession>
<dbReference type="Gene3D" id="3.40.50.880">
    <property type="match status" value="1"/>
</dbReference>
<protein>
    <recommendedName>
        <fullName evidence="1">ThuA-like domain-containing protein</fullName>
    </recommendedName>
</protein>
<dbReference type="Proteomes" id="UP001152087">
    <property type="component" value="Unassembled WGS sequence"/>
</dbReference>
<organism evidence="2 3">
    <name type="scientific">Fusarium falciforme</name>
    <dbReference type="NCBI Taxonomy" id="195108"/>
    <lineage>
        <taxon>Eukaryota</taxon>
        <taxon>Fungi</taxon>
        <taxon>Dikarya</taxon>
        <taxon>Ascomycota</taxon>
        <taxon>Pezizomycotina</taxon>
        <taxon>Sordariomycetes</taxon>
        <taxon>Hypocreomycetidae</taxon>
        <taxon>Hypocreales</taxon>
        <taxon>Nectriaceae</taxon>
        <taxon>Fusarium</taxon>
        <taxon>Fusarium solani species complex</taxon>
    </lineage>
</organism>
<keyword evidence="3" id="KW-1185">Reference proteome</keyword>
<evidence type="ECO:0000313" key="3">
    <source>
        <dbReference type="Proteomes" id="UP001152087"/>
    </source>
</evidence>
<evidence type="ECO:0000259" key="1">
    <source>
        <dbReference type="Pfam" id="PF06283"/>
    </source>
</evidence>
<dbReference type="EMBL" id="JAOQAV010000432">
    <property type="protein sequence ID" value="KAJ4175591.1"/>
    <property type="molecule type" value="Genomic_DNA"/>
</dbReference>
<feature type="domain" description="ThuA-like" evidence="1">
    <location>
        <begin position="34"/>
        <end position="103"/>
    </location>
</feature>
<dbReference type="PANTHER" id="PTHR40469">
    <property type="entry name" value="SECRETED GLYCOSYL HYDROLASE"/>
    <property type="match status" value="1"/>
</dbReference>
<dbReference type="AlphaFoldDB" id="A0A9W8QQ07"/>
<dbReference type="InterPro" id="IPR029010">
    <property type="entry name" value="ThuA-like"/>
</dbReference>
<dbReference type="PANTHER" id="PTHR40469:SF2">
    <property type="entry name" value="GALACTOSE-BINDING DOMAIN-LIKE SUPERFAMILY PROTEIN"/>
    <property type="match status" value="1"/>
</dbReference>
<comment type="caution">
    <text evidence="2">The sequence shown here is derived from an EMBL/GenBank/DDBJ whole genome shotgun (WGS) entry which is preliminary data.</text>
</comment>
<reference evidence="2" key="1">
    <citation type="submission" date="2022-09" db="EMBL/GenBank/DDBJ databases">
        <title>Fusarium specimens isolated from Avocado Roots.</title>
        <authorList>
            <person name="Stajich J."/>
            <person name="Roper C."/>
            <person name="Heimlech-Rivalta G."/>
        </authorList>
    </citation>
    <scope>NUCLEOTIDE SEQUENCE</scope>
    <source>
        <strain evidence="2">A02</strain>
    </source>
</reference>
<proteinExistence type="predicted"/>